<comment type="caution">
    <text evidence="1">The sequence shown here is derived from an EMBL/GenBank/DDBJ whole genome shotgun (WGS) entry which is preliminary data.</text>
</comment>
<reference evidence="1 2" key="1">
    <citation type="submission" date="2023-10" db="EMBL/GenBank/DDBJ databases">
        <title>179-bfca-hs.</title>
        <authorList>
            <person name="Miliotis G."/>
            <person name="Sengupta P."/>
            <person name="Hameed A."/>
            <person name="Chuvochina M."/>
            <person name="Mcdonagh F."/>
            <person name="Simpson A.C."/>
            <person name="Singh N.K."/>
            <person name="Rekha P.D."/>
            <person name="Raman K."/>
            <person name="Hugenholtz P."/>
            <person name="Venkateswaran K."/>
        </authorList>
    </citation>
    <scope>NUCLEOTIDE SEQUENCE [LARGE SCALE GENOMIC DNA]</scope>
    <source>
        <strain evidence="1 2">179-BFC-A-HS</strain>
    </source>
</reference>
<name>A0ABU5CK23_9BACI</name>
<keyword evidence="2" id="KW-1185">Reference proteome</keyword>
<keyword evidence="1" id="KW-0966">Cell projection</keyword>
<organism evidence="1 2">
    <name type="scientific">Tigheibacillus jepli</name>
    <dbReference type="NCBI Taxonomy" id="3035914"/>
    <lineage>
        <taxon>Bacteria</taxon>
        <taxon>Bacillati</taxon>
        <taxon>Bacillota</taxon>
        <taxon>Bacilli</taxon>
        <taxon>Bacillales</taxon>
        <taxon>Bacillaceae</taxon>
        <taxon>Tigheibacillus</taxon>
    </lineage>
</organism>
<dbReference type="PANTHER" id="PTHR39185:SF1">
    <property type="entry name" value="SWARMING MOTILITY PROTEIN SWRD"/>
    <property type="match status" value="1"/>
</dbReference>
<dbReference type="Proteomes" id="UP001228376">
    <property type="component" value="Unassembled WGS sequence"/>
</dbReference>
<sequence length="72" mass="8022">MIKLTRLNGEAVTVNAVMIEQIQSLPDTTITLTSGKKMVVKEKEQTVIEKAIRFYQKIGMVAMLKGPGEENE</sequence>
<gene>
    <name evidence="1" type="ORF">P5G51_011175</name>
</gene>
<proteinExistence type="predicted"/>
<dbReference type="EMBL" id="JAROCA020000001">
    <property type="protein sequence ID" value="MDY0405878.1"/>
    <property type="molecule type" value="Genomic_DNA"/>
</dbReference>
<dbReference type="RefSeq" id="WP_306065471.1">
    <property type="nucleotide sequence ID" value="NZ_JAROCA020000001.1"/>
</dbReference>
<dbReference type="Pfam" id="PF06289">
    <property type="entry name" value="FlbD"/>
    <property type="match status" value="1"/>
</dbReference>
<dbReference type="PANTHER" id="PTHR39185">
    <property type="entry name" value="SWARMING MOTILITY PROTEIN SWRD"/>
    <property type="match status" value="1"/>
</dbReference>
<accession>A0ABU5CK23</accession>
<evidence type="ECO:0000313" key="1">
    <source>
        <dbReference type="EMBL" id="MDY0405878.1"/>
    </source>
</evidence>
<protein>
    <submittedName>
        <fullName evidence="1">Flagellar FlbD family protein</fullName>
    </submittedName>
</protein>
<evidence type="ECO:0000313" key="2">
    <source>
        <dbReference type="Proteomes" id="UP001228376"/>
    </source>
</evidence>
<keyword evidence="1" id="KW-0282">Flagellum</keyword>
<dbReference type="InterPro" id="IPR009384">
    <property type="entry name" value="SwrD-like"/>
</dbReference>
<keyword evidence="1" id="KW-0969">Cilium</keyword>